<evidence type="ECO:0000256" key="1">
    <source>
        <dbReference type="SAM" id="SignalP"/>
    </source>
</evidence>
<evidence type="ECO:0000313" key="3">
    <source>
        <dbReference type="Proteomes" id="UP001165492"/>
    </source>
</evidence>
<feature type="chain" id="PRO_5045050742" evidence="1">
    <location>
        <begin position="25"/>
        <end position="305"/>
    </location>
</feature>
<comment type="caution">
    <text evidence="2">The sequence shown here is derived from an EMBL/GenBank/DDBJ whole genome shotgun (WGS) entry which is preliminary data.</text>
</comment>
<reference evidence="2" key="1">
    <citation type="submission" date="2021-11" db="EMBL/GenBank/DDBJ databases">
        <title>Description of a new species Pelosinus isolated from the bottom sediments of Lake Baikal.</title>
        <authorList>
            <person name="Zakharyuk A."/>
        </authorList>
    </citation>
    <scope>NUCLEOTIDE SEQUENCE</scope>
    <source>
        <strain evidence="2">Bkl1</strain>
    </source>
</reference>
<sequence length="305" mass="33117">MLRKFISLTILTLFICSNMGFAFANNVGEKTVLNKVIAVETFFYGTEMTGALVDRVSALEKDIYGKESKDPLLTQADKLYSSTFDNFIDQPSFLIKLNAIEWSLTHAVTVQPAKNRIENLEHILSGKNTTGSLNERLSKLLKLAYTNGEVAINNVTLNKDSLLKIKLVTPLSTSTNRQGDSVLFEAADDIYVDGHLVIPKGSQGQGIVKKVKGAKNFGRNAELEVSFDTIETIDGTRINTLLGDKSKEENKSLVTAAGASLAGMVILGPVGIVGGAFVHGKEVNIPAGVEMYIQIKEDTNVYGIQ</sequence>
<dbReference type="Proteomes" id="UP001165492">
    <property type="component" value="Unassembled WGS sequence"/>
</dbReference>
<feature type="signal peptide" evidence="1">
    <location>
        <begin position="1"/>
        <end position="24"/>
    </location>
</feature>
<dbReference type="EMBL" id="JAJHJB010000002">
    <property type="protein sequence ID" value="MCC5464162.1"/>
    <property type="molecule type" value="Genomic_DNA"/>
</dbReference>
<keyword evidence="1" id="KW-0732">Signal</keyword>
<protein>
    <submittedName>
        <fullName evidence="2">Uncharacterized protein</fullName>
    </submittedName>
</protein>
<gene>
    <name evidence="2" type="ORF">LMF89_02140</name>
</gene>
<evidence type="ECO:0000313" key="2">
    <source>
        <dbReference type="EMBL" id="MCC5464162.1"/>
    </source>
</evidence>
<keyword evidence="3" id="KW-1185">Reference proteome</keyword>
<organism evidence="2 3">
    <name type="scientific">Pelosinus baikalensis</name>
    <dbReference type="NCBI Taxonomy" id="2892015"/>
    <lineage>
        <taxon>Bacteria</taxon>
        <taxon>Bacillati</taxon>
        <taxon>Bacillota</taxon>
        <taxon>Negativicutes</taxon>
        <taxon>Selenomonadales</taxon>
        <taxon>Sporomusaceae</taxon>
        <taxon>Pelosinus</taxon>
    </lineage>
</organism>
<name>A0ABS8HPW9_9FIRM</name>
<proteinExistence type="predicted"/>
<dbReference type="RefSeq" id="WP_229533679.1">
    <property type="nucleotide sequence ID" value="NZ_JAJHJB010000002.1"/>
</dbReference>
<accession>A0ABS8HPW9</accession>